<evidence type="ECO:0000256" key="3">
    <source>
        <dbReference type="PIRNR" id="PIRNR029218"/>
    </source>
</evidence>
<organism evidence="4 5">
    <name type="scientific">Seongchinamella sediminis</name>
    <dbReference type="NCBI Taxonomy" id="2283635"/>
    <lineage>
        <taxon>Bacteria</taxon>
        <taxon>Pseudomonadati</taxon>
        <taxon>Pseudomonadota</taxon>
        <taxon>Gammaproteobacteria</taxon>
        <taxon>Cellvibrionales</taxon>
        <taxon>Halieaceae</taxon>
        <taxon>Seongchinamella</taxon>
    </lineage>
</organism>
<dbReference type="InterPro" id="IPR007712">
    <property type="entry name" value="RelE/ParE_toxin"/>
</dbReference>
<evidence type="ECO:0000256" key="1">
    <source>
        <dbReference type="ARBA" id="ARBA00006226"/>
    </source>
</evidence>
<dbReference type="InterPro" id="IPR028344">
    <property type="entry name" value="ParE1/4"/>
</dbReference>
<dbReference type="EMBL" id="QRAN01000019">
    <property type="protein sequence ID" value="RLQ20863.1"/>
    <property type="molecule type" value="Genomic_DNA"/>
</dbReference>
<evidence type="ECO:0000256" key="2">
    <source>
        <dbReference type="ARBA" id="ARBA00022649"/>
    </source>
</evidence>
<dbReference type="Gene3D" id="3.30.2310.20">
    <property type="entry name" value="RelE-like"/>
    <property type="match status" value="1"/>
</dbReference>
<dbReference type="InterPro" id="IPR051803">
    <property type="entry name" value="TA_system_RelE-like_toxin"/>
</dbReference>
<dbReference type="Pfam" id="PF05016">
    <property type="entry name" value="ParE_toxin"/>
    <property type="match status" value="1"/>
</dbReference>
<reference evidence="4 5" key="1">
    <citation type="submission" date="2018-07" db="EMBL/GenBank/DDBJ databases">
        <title>Halioglobus sp. genome submission.</title>
        <authorList>
            <person name="Ye M.-Q."/>
            <person name="Du Z.-J."/>
        </authorList>
    </citation>
    <scope>NUCLEOTIDE SEQUENCE [LARGE SCALE GENOMIC DNA]</scope>
    <source>
        <strain evidence="4 5">U0301</strain>
    </source>
</reference>
<sequence length="100" mass="11563">MGSFTLTEAAKADLKSIAAYTQRRWGKDQRRIYAKQFDDAFHILAENPEVGAACDFIKAGYRKFPNGRHVIFYRELSDTEVEIVRIIHKRMDLARQLEGT</sequence>
<gene>
    <name evidence="4" type="ORF">DWB85_15830</name>
</gene>
<accession>A0A3L7DX85</accession>
<dbReference type="InterPro" id="IPR035093">
    <property type="entry name" value="RelE/ParE_toxin_dom_sf"/>
</dbReference>
<keyword evidence="5" id="KW-1185">Reference proteome</keyword>
<dbReference type="AlphaFoldDB" id="A0A3L7DX85"/>
<name>A0A3L7DX85_9GAMM</name>
<evidence type="ECO:0000313" key="4">
    <source>
        <dbReference type="EMBL" id="RLQ20863.1"/>
    </source>
</evidence>
<keyword evidence="2" id="KW-1277">Toxin-antitoxin system</keyword>
<evidence type="ECO:0000313" key="5">
    <source>
        <dbReference type="Proteomes" id="UP000265509"/>
    </source>
</evidence>
<dbReference type="PIRSF" id="PIRSF029218">
    <property type="entry name" value="ParE"/>
    <property type="match status" value="1"/>
</dbReference>
<dbReference type="Proteomes" id="UP000265509">
    <property type="component" value="Unassembled WGS sequence"/>
</dbReference>
<proteinExistence type="inferred from homology"/>
<comment type="similarity">
    <text evidence="1 3">Belongs to the RelE toxin family.</text>
</comment>
<dbReference type="OrthoDB" id="516834at2"/>
<dbReference type="RefSeq" id="WP_117956484.1">
    <property type="nucleotide sequence ID" value="NZ_QRAN01000019.1"/>
</dbReference>
<dbReference type="PANTHER" id="PTHR33755">
    <property type="entry name" value="TOXIN PARE1-RELATED"/>
    <property type="match status" value="1"/>
</dbReference>
<protein>
    <recommendedName>
        <fullName evidence="3">Toxin</fullName>
    </recommendedName>
</protein>
<comment type="caution">
    <text evidence="4">The sequence shown here is derived from an EMBL/GenBank/DDBJ whole genome shotgun (WGS) entry which is preliminary data.</text>
</comment>
<dbReference type="PANTHER" id="PTHR33755:SF9">
    <property type="entry name" value="TOXIN PARE1"/>
    <property type="match status" value="1"/>
</dbReference>